<evidence type="ECO:0000259" key="9">
    <source>
        <dbReference type="PROSITE" id="PS51405"/>
    </source>
</evidence>
<feature type="domain" description="Heme haloperoxidase family profile" evidence="9">
    <location>
        <begin position="48"/>
        <end position="260"/>
    </location>
</feature>
<sequence length="276" mass="30456">MKMQLSFGLSIGALPVALGFSHFAQEGGSLAAQASRQIQNRDSGLKPHHYTWTAPGEDDVRAPCPVLNTLANHEFLPHNGRNITLDKAIDALGSAMNIAPALATTFFNGGLRTNPTPNATWFDFDMLHKHNILEHDGSLSRRDMYFDTSNRFDEDTFDSFLSYFDSNATVLGVNETAVARAKHAYEMSKINPEFTITSTNLPIMVGESVMMMLVWGSVENPGANREYFEYFFRNERLPVELGWTPGSTEIEVSIVQSLSAAMLSASPSDVPLLFSP</sequence>
<dbReference type="Gene3D" id="1.10.489.10">
    <property type="entry name" value="Chloroperoxidase-like"/>
    <property type="match status" value="1"/>
</dbReference>
<dbReference type="GO" id="GO:0004601">
    <property type="term" value="F:peroxidase activity"/>
    <property type="evidence" value="ECO:0007669"/>
    <property type="project" value="UniProtKB-KW"/>
</dbReference>
<feature type="chain" id="PRO_5024883961" evidence="8">
    <location>
        <begin position="20"/>
        <end position="276"/>
    </location>
</feature>
<comment type="similarity">
    <text evidence="7">Belongs to the chloroperoxidase family.</text>
</comment>
<dbReference type="GO" id="GO:0046872">
    <property type="term" value="F:metal ion binding"/>
    <property type="evidence" value="ECO:0007669"/>
    <property type="project" value="UniProtKB-KW"/>
</dbReference>
<keyword evidence="3" id="KW-0349">Heme</keyword>
<evidence type="ECO:0000256" key="2">
    <source>
        <dbReference type="ARBA" id="ARBA00022559"/>
    </source>
</evidence>
<dbReference type="InterPro" id="IPR036851">
    <property type="entry name" value="Chloroperoxidase-like_sf"/>
</dbReference>
<keyword evidence="4" id="KW-0479">Metal-binding</keyword>
<evidence type="ECO:0000313" key="10">
    <source>
        <dbReference type="EMBL" id="KAB2576370.1"/>
    </source>
</evidence>
<protein>
    <submittedName>
        <fullName evidence="10">Putative sterigmatocystin biosynthesis peroxidase stcC</fullName>
    </submittedName>
</protein>
<dbReference type="EMBL" id="VCHE01000024">
    <property type="protein sequence ID" value="KAB2576370.1"/>
    <property type="molecule type" value="Genomic_DNA"/>
</dbReference>
<evidence type="ECO:0000313" key="11">
    <source>
        <dbReference type="Proteomes" id="UP000325902"/>
    </source>
</evidence>
<name>A0A5N5DFU3_9PEZI</name>
<evidence type="ECO:0000256" key="1">
    <source>
        <dbReference type="ARBA" id="ARBA00001970"/>
    </source>
</evidence>
<dbReference type="PANTHER" id="PTHR33577:SF9">
    <property type="entry name" value="PEROXIDASE STCC"/>
    <property type="match status" value="1"/>
</dbReference>
<evidence type="ECO:0000256" key="4">
    <source>
        <dbReference type="ARBA" id="ARBA00022723"/>
    </source>
</evidence>
<dbReference type="PANTHER" id="PTHR33577">
    <property type="entry name" value="STERIGMATOCYSTIN BIOSYNTHESIS PEROXIDASE STCC-RELATED"/>
    <property type="match status" value="1"/>
</dbReference>
<dbReference type="AlphaFoldDB" id="A0A5N5DFU3"/>
<evidence type="ECO:0000256" key="8">
    <source>
        <dbReference type="SAM" id="SignalP"/>
    </source>
</evidence>
<comment type="cofactor">
    <cofactor evidence="1">
        <name>heme b</name>
        <dbReference type="ChEBI" id="CHEBI:60344"/>
    </cofactor>
</comment>
<gene>
    <name evidence="10" type="primary">stcC_0</name>
    <name evidence="10" type="ORF">DBV05_g4999</name>
</gene>
<feature type="signal peptide" evidence="8">
    <location>
        <begin position="1"/>
        <end position="19"/>
    </location>
</feature>
<evidence type="ECO:0000256" key="3">
    <source>
        <dbReference type="ARBA" id="ARBA00022617"/>
    </source>
</evidence>
<comment type="caution">
    <text evidence="10">The sequence shown here is derived from an EMBL/GenBank/DDBJ whole genome shotgun (WGS) entry which is preliminary data.</text>
</comment>
<accession>A0A5N5DFU3</accession>
<dbReference type="Proteomes" id="UP000325902">
    <property type="component" value="Unassembled WGS sequence"/>
</dbReference>
<keyword evidence="2 10" id="KW-0575">Peroxidase</keyword>
<dbReference type="InterPro" id="IPR000028">
    <property type="entry name" value="Chloroperoxidase"/>
</dbReference>
<organism evidence="10 11">
    <name type="scientific">Lasiodiplodia theobromae</name>
    <dbReference type="NCBI Taxonomy" id="45133"/>
    <lineage>
        <taxon>Eukaryota</taxon>
        <taxon>Fungi</taxon>
        <taxon>Dikarya</taxon>
        <taxon>Ascomycota</taxon>
        <taxon>Pezizomycotina</taxon>
        <taxon>Dothideomycetes</taxon>
        <taxon>Dothideomycetes incertae sedis</taxon>
        <taxon>Botryosphaeriales</taxon>
        <taxon>Botryosphaeriaceae</taxon>
        <taxon>Lasiodiplodia</taxon>
    </lineage>
</organism>
<keyword evidence="6" id="KW-0408">Iron</keyword>
<evidence type="ECO:0000256" key="6">
    <source>
        <dbReference type="ARBA" id="ARBA00023004"/>
    </source>
</evidence>
<dbReference type="OrthoDB" id="407298at2759"/>
<dbReference type="PROSITE" id="PS51405">
    <property type="entry name" value="HEME_HALOPEROXIDASE"/>
    <property type="match status" value="1"/>
</dbReference>
<evidence type="ECO:0000256" key="7">
    <source>
        <dbReference type="ARBA" id="ARBA00025795"/>
    </source>
</evidence>
<reference evidence="10 11" key="1">
    <citation type="journal article" date="2019" name="Sci. Rep.">
        <title>A multi-omics analysis of the grapevine pathogen Lasiodiplodia theobromae reveals that temperature affects the expression of virulence- and pathogenicity-related genes.</title>
        <authorList>
            <person name="Felix C."/>
            <person name="Meneses R."/>
            <person name="Goncalves M.F.M."/>
            <person name="Tilleman L."/>
            <person name="Duarte A.S."/>
            <person name="Jorrin-Novo J.V."/>
            <person name="Van de Peer Y."/>
            <person name="Deforce D."/>
            <person name="Van Nieuwerburgh F."/>
            <person name="Esteves A.C."/>
            <person name="Alves A."/>
        </authorList>
    </citation>
    <scope>NUCLEOTIDE SEQUENCE [LARGE SCALE GENOMIC DNA]</scope>
    <source>
        <strain evidence="10 11">LA-SOL3</strain>
    </source>
</reference>
<dbReference type="SUPFAM" id="SSF47571">
    <property type="entry name" value="Cloroperoxidase"/>
    <property type="match status" value="2"/>
</dbReference>
<keyword evidence="8" id="KW-0732">Signal</keyword>
<dbReference type="Pfam" id="PF01328">
    <property type="entry name" value="Peroxidase_2"/>
    <property type="match status" value="1"/>
</dbReference>
<keyword evidence="5" id="KW-0560">Oxidoreductase</keyword>
<evidence type="ECO:0000256" key="5">
    <source>
        <dbReference type="ARBA" id="ARBA00023002"/>
    </source>
</evidence>
<keyword evidence="11" id="KW-1185">Reference proteome</keyword>
<proteinExistence type="inferred from homology"/>